<feature type="chain" id="PRO_5024924891" description="Lipoprotein" evidence="1">
    <location>
        <begin position="19"/>
        <end position="166"/>
    </location>
</feature>
<evidence type="ECO:0008006" key="3">
    <source>
        <dbReference type="Google" id="ProtNLM"/>
    </source>
</evidence>
<protein>
    <recommendedName>
        <fullName evidence="3">Lipoprotein</fullName>
    </recommendedName>
</protein>
<reference evidence="2" key="1">
    <citation type="submission" date="2019-02" db="EMBL/GenBank/DDBJ databases">
        <authorList>
            <consortium name="Genoscope - CEA"/>
            <person name="William W."/>
        </authorList>
    </citation>
    <scope>NUCLEOTIDE SEQUENCE [LARGE SCALE GENOMIC DNA]</scope>
    <source>
        <strain evidence="2">YSy11</strain>
    </source>
</reference>
<name>A0A653E172_9PSED</name>
<dbReference type="EMBL" id="LR215729">
    <property type="protein sequence ID" value="VEV96241.1"/>
    <property type="molecule type" value="Genomic_DNA"/>
</dbReference>
<evidence type="ECO:0000313" key="2">
    <source>
        <dbReference type="EMBL" id="VEV96241.1"/>
    </source>
</evidence>
<dbReference type="RefSeq" id="WP_239655508.1">
    <property type="nucleotide sequence ID" value="NZ_LR215729.2"/>
</dbReference>
<organism evidence="2">
    <name type="scientific">Pseudomonas marincola</name>
    <dbReference type="NCBI Taxonomy" id="437900"/>
    <lineage>
        <taxon>Bacteria</taxon>
        <taxon>Pseudomonadati</taxon>
        <taxon>Pseudomonadota</taxon>
        <taxon>Gammaproteobacteria</taxon>
        <taxon>Pseudomonadales</taxon>
        <taxon>Pseudomonadaceae</taxon>
        <taxon>Pseudomonas</taxon>
    </lineage>
</organism>
<accession>A0A653E172</accession>
<feature type="signal peptide" evidence="1">
    <location>
        <begin position="1"/>
        <end position="18"/>
    </location>
</feature>
<dbReference type="PROSITE" id="PS51257">
    <property type="entry name" value="PROKAR_LIPOPROTEIN"/>
    <property type="match status" value="1"/>
</dbReference>
<gene>
    <name evidence="2" type="ORF">PMYSY11_1194</name>
</gene>
<proteinExistence type="predicted"/>
<dbReference type="AlphaFoldDB" id="A0A653E172"/>
<keyword evidence="1" id="KW-0732">Signal</keyword>
<sequence>MIVRILCISLCLVLSACAARTPLPQGDPQLHVSLPVSMHIQRQTNDTTEDWLLVIQPQAQGSRWSLFDLIGTPLARQQLSAGQWHDEGLLPPNDETRELFSALLFSLSTVPGLRDNYPADSWTSSSMQRTLRPDWRVSYSDESHFTLEKGEHVRYQFSPLADNENP</sequence>
<evidence type="ECO:0000256" key="1">
    <source>
        <dbReference type="SAM" id="SignalP"/>
    </source>
</evidence>